<gene>
    <name evidence="2" type="ORF">ACFO3J_00935</name>
</gene>
<name>A0ABV8HDQ1_9ACTN</name>
<accession>A0ABV8HDQ1</accession>
<keyword evidence="3" id="KW-1185">Reference proteome</keyword>
<reference evidence="3" key="1">
    <citation type="journal article" date="2019" name="Int. J. Syst. Evol. Microbiol.">
        <title>The Global Catalogue of Microorganisms (GCM) 10K type strain sequencing project: providing services to taxonomists for standard genome sequencing and annotation.</title>
        <authorList>
            <consortium name="The Broad Institute Genomics Platform"/>
            <consortium name="The Broad Institute Genome Sequencing Center for Infectious Disease"/>
            <person name="Wu L."/>
            <person name="Ma J."/>
        </authorList>
    </citation>
    <scope>NUCLEOTIDE SEQUENCE [LARGE SCALE GENOMIC DNA]</scope>
    <source>
        <strain evidence="3">CGMCC 4.7237</strain>
    </source>
</reference>
<feature type="domain" description="DUF8129" evidence="1">
    <location>
        <begin position="44"/>
        <end position="71"/>
    </location>
</feature>
<comment type="caution">
    <text evidence="2">The sequence shown here is derived from an EMBL/GenBank/DDBJ whole genome shotgun (WGS) entry which is preliminary data.</text>
</comment>
<sequence length="82" mass="9357">MSVELFDSEGPGPATGELPIMDYKHLPKLAIEGFSQSLAKEETELVLRYEREHRDRTPVVRVLTARLRQLRHSRRDDGAARG</sequence>
<dbReference type="Pfam" id="PF26450">
    <property type="entry name" value="DUF8129"/>
    <property type="match status" value="1"/>
</dbReference>
<organism evidence="2 3">
    <name type="scientific">Streptomyces polygonati</name>
    <dbReference type="NCBI Taxonomy" id="1617087"/>
    <lineage>
        <taxon>Bacteria</taxon>
        <taxon>Bacillati</taxon>
        <taxon>Actinomycetota</taxon>
        <taxon>Actinomycetes</taxon>
        <taxon>Kitasatosporales</taxon>
        <taxon>Streptomycetaceae</taxon>
        <taxon>Streptomyces</taxon>
    </lineage>
</organism>
<dbReference type="Proteomes" id="UP001595765">
    <property type="component" value="Unassembled WGS sequence"/>
</dbReference>
<dbReference type="InterPro" id="IPR058442">
    <property type="entry name" value="DUF8129"/>
</dbReference>
<proteinExistence type="predicted"/>
<evidence type="ECO:0000259" key="1">
    <source>
        <dbReference type="Pfam" id="PF26450"/>
    </source>
</evidence>
<protein>
    <recommendedName>
        <fullName evidence="1">DUF8129 domain-containing protein</fullName>
    </recommendedName>
</protein>
<dbReference type="RefSeq" id="WP_386424846.1">
    <property type="nucleotide sequence ID" value="NZ_JBHSBB010000001.1"/>
</dbReference>
<evidence type="ECO:0000313" key="3">
    <source>
        <dbReference type="Proteomes" id="UP001595765"/>
    </source>
</evidence>
<evidence type="ECO:0000313" key="2">
    <source>
        <dbReference type="EMBL" id="MFC4030030.1"/>
    </source>
</evidence>
<dbReference type="EMBL" id="JBHSBB010000001">
    <property type="protein sequence ID" value="MFC4030030.1"/>
    <property type="molecule type" value="Genomic_DNA"/>
</dbReference>